<dbReference type="Pfam" id="PF01048">
    <property type="entry name" value="PNP_UDP_1"/>
    <property type="match status" value="1"/>
</dbReference>
<keyword evidence="3" id="KW-1185">Reference proteome</keyword>
<dbReference type="PANTHER" id="PTHR46082">
    <property type="entry name" value="ATP/GTP-BINDING PROTEIN-RELATED"/>
    <property type="match status" value="1"/>
</dbReference>
<dbReference type="InterPro" id="IPR000845">
    <property type="entry name" value="Nucleoside_phosphorylase_d"/>
</dbReference>
<dbReference type="PANTHER" id="PTHR46082:SF6">
    <property type="entry name" value="AAA+ ATPASE DOMAIN-CONTAINING PROTEIN-RELATED"/>
    <property type="match status" value="1"/>
</dbReference>
<dbReference type="Proteomes" id="UP001147782">
    <property type="component" value="Unassembled WGS sequence"/>
</dbReference>
<dbReference type="OrthoDB" id="20872at2759"/>
<dbReference type="GO" id="GO:0009116">
    <property type="term" value="P:nucleoside metabolic process"/>
    <property type="evidence" value="ECO:0007669"/>
    <property type="project" value="InterPro"/>
</dbReference>
<gene>
    <name evidence="2" type="ORF">N7496_008573</name>
</gene>
<evidence type="ECO:0000313" key="3">
    <source>
        <dbReference type="Proteomes" id="UP001147782"/>
    </source>
</evidence>
<dbReference type="SUPFAM" id="SSF53167">
    <property type="entry name" value="Purine and uridine phosphorylases"/>
    <property type="match status" value="1"/>
</dbReference>
<feature type="domain" description="Nucleoside phosphorylase" evidence="1">
    <location>
        <begin position="16"/>
        <end position="137"/>
    </location>
</feature>
<comment type="caution">
    <text evidence="2">The sequence shown here is derived from an EMBL/GenBank/DDBJ whole genome shotgun (WGS) entry which is preliminary data.</text>
</comment>
<dbReference type="InterPro" id="IPR035994">
    <property type="entry name" value="Nucleoside_phosphorylase_sf"/>
</dbReference>
<accession>A0A9W9V4N7</accession>
<dbReference type="GeneID" id="81440671"/>
<sequence length="177" mass="19884">MKPLPPPPRDRQGFSIAIICALEVESDAVERLFDHFWDTNIDRYGKAPYDKNSYRTGVIGNHNVVLAYMTGMGKTESAKVATSCRWSFLGIRLALVIGVCGGVPGNTEDGVFLGDIIISDDILPYDFGKRYPGTFQCREPTSRSNRDHEVQAFLRKLRSPQGREDLLDRTDHHLVDL</sequence>
<dbReference type="RefSeq" id="XP_056553555.1">
    <property type="nucleotide sequence ID" value="XM_056701492.1"/>
</dbReference>
<evidence type="ECO:0000313" key="2">
    <source>
        <dbReference type="EMBL" id="KAJ5368813.1"/>
    </source>
</evidence>
<proteinExistence type="predicted"/>
<reference evidence="2" key="1">
    <citation type="submission" date="2022-11" db="EMBL/GenBank/DDBJ databases">
        <authorList>
            <person name="Petersen C."/>
        </authorList>
    </citation>
    <scope>NUCLEOTIDE SEQUENCE</scope>
    <source>
        <strain evidence="2">IBT 29864</strain>
    </source>
</reference>
<dbReference type="AlphaFoldDB" id="A0A9W9V4N7"/>
<dbReference type="GO" id="GO:0003824">
    <property type="term" value="F:catalytic activity"/>
    <property type="evidence" value="ECO:0007669"/>
    <property type="project" value="InterPro"/>
</dbReference>
<reference evidence="2" key="2">
    <citation type="journal article" date="2023" name="IMA Fungus">
        <title>Comparative genomic study of the Penicillium genus elucidates a diverse pangenome and 15 lateral gene transfer events.</title>
        <authorList>
            <person name="Petersen C."/>
            <person name="Sorensen T."/>
            <person name="Nielsen M.R."/>
            <person name="Sondergaard T.E."/>
            <person name="Sorensen J.L."/>
            <person name="Fitzpatrick D.A."/>
            <person name="Frisvad J.C."/>
            <person name="Nielsen K.L."/>
        </authorList>
    </citation>
    <scope>NUCLEOTIDE SEQUENCE</scope>
    <source>
        <strain evidence="2">IBT 29864</strain>
    </source>
</reference>
<dbReference type="InterPro" id="IPR053137">
    <property type="entry name" value="NLR-like"/>
</dbReference>
<name>A0A9W9V4N7_9EURO</name>
<organism evidence="2 3">
    <name type="scientific">Penicillium cataractarum</name>
    <dbReference type="NCBI Taxonomy" id="2100454"/>
    <lineage>
        <taxon>Eukaryota</taxon>
        <taxon>Fungi</taxon>
        <taxon>Dikarya</taxon>
        <taxon>Ascomycota</taxon>
        <taxon>Pezizomycotina</taxon>
        <taxon>Eurotiomycetes</taxon>
        <taxon>Eurotiomycetidae</taxon>
        <taxon>Eurotiales</taxon>
        <taxon>Aspergillaceae</taxon>
        <taxon>Penicillium</taxon>
    </lineage>
</organism>
<evidence type="ECO:0000259" key="1">
    <source>
        <dbReference type="Pfam" id="PF01048"/>
    </source>
</evidence>
<dbReference type="EMBL" id="JAPZBS010000007">
    <property type="protein sequence ID" value="KAJ5368813.1"/>
    <property type="molecule type" value="Genomic_DNA"/>
</dbReference>
<dbReference type="Gene3D" id="3.40.50.1580">
    <property type="entry name" value="Nucleoside phosphorylase domain"/>
    <property type="match status" value="1"/>
</dbReference>
<protein>
    <recommendedName>
        <fullName evidence="1">Nucleoside phosphorylase domain-containing protein</fullName>
    </recommendedName>
</protein>